<dbReference type="Proteomes" id="UP001589747">
    <property type="component" value="Unassembled WGS sequence"/>
</dbReference>
<keyword evidence="1" id="KW-1133">Transmembrane helix</keyword>
<accession>A0ABV5L373</accession>
<dbReference type="RefSeq" id="WP_377502390.1">
    <property type="nucleotide sequence ID" value="NZ_JBHMDO010000053.1"/>
</dbReference>
<proteinExistence type="predicted"/>
<feature type="transmembrane region" description="Helical" evidence="1">
    <location>
        <begin position="6"/>
        <end position="26"/>
    </location>
</feature>
<evidence type="ECO:0000256" key="1">
    <source>
        <dbReference type="SAM" id="Phobius"/>
    </source>
</evidence>
<keyword evidence="1" id="KW-0472">Membrane</keyword>
<evidence type="ECO:0000313" key="3">
    <source>
        <dbReference type="Proteomes" id="UP001589747"/>
    </source>
</evidence>
<evidence type="ECO:0000313" key="2">
    <source>
        <dbReference type="EMBL" id="MFB9330727.1"/>
    </source>
</evidence>
<feature type="transmembrane region" description="Helical" evidence="1">
    <location>
        <begin position="121"/>
        <end position="139"/>
    </location>
</feature>
<keyword evidence="3" id="KW-1185">Reference proteome</keyword>
<sequence>MAAFIIGCEVAFWVFVLAGLVFRYLLKAKRLGGALLLVTPLIDLALLIVTVWDLRDGAVASTVHGIAAIYIGVSLVYGHSMIRWADVRFAHRFAGGPAPESLPRYGQAHARRERIGWAKHFGAWAIGCAVLYAMVLLVGDAERTNALMGIMRIWSIVITIDFVYSFSFTLWPKQAKGTGNGHV</sequence>
<keyword evidence="1" id="KW-0812">Transmembrane</keyword>
<evidence type="ECO:0008006" key="4">
    <source>
        <dbReference type="Google" id="ProtNLM"/>
    </source>
</evidence>
<comment type="caution">
    <text evidence="2">The sequence shown here is derived from an EMBL/GenBank/DDBJ whole genome shotgun (WGS) entry which is preliminary data.</text>
</comment>
<feature type="transmembrane region" description="Helical" evidence="1">
    <location>
        <begin position="151"/>
        <end position="171"/>
    </location>
</feature>
<protein>
    <recommendedName>
        <fullName evidence="4">YmcC</fullName>
    </recommendedName>
</protein>
<dbReference type="EMBL" id="JBHMDO010000053">
    <property type="protein sequence ID" value="MFB9330727.1"/>
    <property type="molecule type" value="Genomic_DNA"/>
</dbReference>
<gene>
    <name evidence="2" type="ORF">ACFFSY_32705</name>
</gene>
<feature type="transmembrane region" description="Helical" evidence="1">
    <location>
        <begin position="58"/>
        <end position="78"/>
    </location>
</feature>
<feature type="transmembrane region" description="Helical" evidence="1">
    <location>
        <begin position="33"/>
        <end position="52"/>
    </location>
</feature>
<reference evidence="2 3" key="1">
    <citation type="submission" date="2024-09" db="EMBL/GenBank/DDBJ databases">
        <authorList>
            <person name="Sun Q."/>
            <person name="Mori K."/>
        </authorList>
    </citation>
    <scope>NUCLEOTIDE SEQUENCE [LARGE SCALE GENOMIC DNA]</scope>
    <source>
        <strain evidence="2 3">TISTR 2452</strain>
    </source>
</reference>
<name>A0ABV5L373_9BACL</name>
<organism evidence="2 3">
    <name type="scientific">Paenibacillus aurantiacus</name>
    <dbReference type="NCBI Taxonomy" id="1936118"/>
    <lineage>
        <taxon>Bacteria</taxon>
        <taxon>Bacillati</taxon>
        <taxon>Bacillota</taxon>
        <taxon>Bacilli</taxon>
        <taxon>Bacillales</taxon>
        <taxon>Paenibacillaceae</taxon>
        <taxon>Paenibacillus</taxon>
    </lineage>
</organism>